<dbReference type="AlphaFoldDB" id="A0A383WGD0"/>
<reference evidence="2 3" key="1">
    <citation type="submission" date="2016-10" db="EMBL/GenBank/DDBJ databases">
        <authorList>
            <person name="Cai Z."/>
        </authorList>
    </citation>
    <scope>NUCLEOTIDE SEQUENCE [LARGE SCALE GENOMIC DNA]</scope>
</reference>
<dbReference type="Proteomes" id="UP000256970">
    <property type="component" value="Unassembled WGS sequence"/>
</dbReference>
<dbReference type="Pfam" id="PF04343">
    <property type="entry name" value="DUF488"/>
    <property type="match status" value="1"/>
</dbReference>
<accession>A0A383WGD0</accession>
<evidence type="ECO:0000313" key="2">
    <source>
        <dbReference type="EMBL" id="SZX76302.1"/>
    </source>
</evidence>
<dbReference type="PANTHER" id="PTHR39337:SF1">
    <property type="entry name" value="BLR5642 PROTEIN"/>
    <property type="match status" value="1"/>
</dbReference>
<keyword evidence="3" id="KW-1185">Reference proteome</keyword>
<name>A0A383WGD0_TETOB</name>
<dbReference type="PANTHER" id="PTHR39337">
    <property type="entry name" value="BLR5642 PROTEIN"/>
    <property type="match status" value="1"/>
</dbReference>
<organism evidence="2 3">
    <name type="scientific">Tetradesmus obliquus</name>
    <name type="common">Green alga</name>
    <name type="synonym">Acutodesmus obliquus</name>
    <dbReference type="NCBI Taxonomy" id="3088"/>
    <lineage>
        <taxon>Eukaryota</taxon>
        <taxon>Viridiplantae</taxon>
        <taxon>Chlorophyta</taxon>
        <taxon>core chlorophytes</taxon>
        <taxon>Chlorophyceae</taxon>
        <taxon>CS clade</taxon>
        <taxon>Sphaeropleales</taxon>
        <taxon>Scenedesmaceae</taxon>
        <taxon>Tetradesmus</taxon>
    </lineage>
</organism>
<feature type="region of interest" description="Disordered" evidence="1">
    <location>
        <begin position="203"/>
        <end position="254"/>
    </location>
</feature>
<sequence length="278" mass="29805">MAQTVFTIGHSTRTLPELVGALQEHGVKLLVDVRTIPKSGTNPQFNRERLSEQLPGLGLQYMWLGQQLGGLRKRDMASEQNAGWDNASFRGYADYMQSQGFLDGLQLLLQAAEAQGPAAYMCAEMMYFSCHRSLISDALLVRGWQVAHITAAGKPSIAHKLTRFAKVQGHAITYPAYDHQPRTKRRRSAKGIVTAAAPAAAAAATPAPAHAGATAHEAEVSGKGRQRSRAAAAGKTTDGKRQLSEAAGAAVPPAGGKQLKVDAMLTRARAKQLLQQHH</sequence>
<feature type="compositionally biased region" description="Low complexity" evidence="1">
    <location>
        <begin position="203"/>
        <end position="215"/>
    </location>
</feature>
<gene>
    <name evidence="2" type="ORF">BQ4739_LOCUS16692</name>
</gene>
<protein>
    <recommendedName>
        <fullName evidence="4">DUF488 domain-containing protein</fullName>
    </recommendedName>
</protein>
<proteinExistence type="predicted"/>
<evidence type="ECO:0000313" key="3">
    <source>
        <dbReference type="Proteomes" id="UP000256970"/>
    </source>
</evidence>
<evidence type="ECO:0008006" key="4">
    <source>
        <dbReference type="Google" id="ProtNLM"/>
    </source>
</evidence>
<evidence type="ECO:0000256" key="1">
    <source>
        <dbReference type="SAM" id="MobiDB-lite"/>
    </source>
</evidence>
<dbReference type="EMBL" id="FNXT01001254">
    <property type="protein sequence ID" value="SZX76302.1"/>
    <property type="molecule type" value="Genomic_DNA"/>
</dbReference>
<dbReference type="InterPro" id="IPR007438">
    <property type="entry name" value="DUF488"/>
</dbReference>